<dbReference type="PANTHER" id="PTHR46674:SF1">
    <property type="entry name" value="INACTIVE PEPTIDYL-PROLYL CIS-TRANS ISOMERASE FKBP6"/>
    <property type="match status" value="1"/>
</dbReference>
<dbReference type="GO" id="GO:0005737">
    <property type="term" value="C:cytoplasm"/>
    <property type="evidence" value="ECO:0007669"/>
    <property type="project" value="TreeGrafter"/>
</dbReference>
<dbReference type="InterPro" id="IPR011990">
    <property type="entry name" value="TPR-like_helical_dom_sf"/>
</dbReference>
<keyword evidence="3" id="KW-1185">Reference proteome</keyword>
<dbReference type="KEGG" id="hazt:108676366"/>
<dbReference type="SUPFAM" id="SSF48452">
    <property type="entry name" value="TPR-like"/>
    <property type="match status" value="1"/>
</dbReference>
<evidence type="ECO:0000313" key="4">
    <source>
        <dbReference type="RefSeq" id="XP_018019920.1"/>
    </source>
</evidence>
<dbReference type="Proteomes" id="UP000694843">
    <property type="component" value="Unplaced"/>
</dbReference>
<dbReference type="OrthoDB" id="10522603at2759"/>
<proteinExistence type="predicted"/>
<dbReference type="InterPro" id="IPR042282">
    <property type="entry name" value="FKBP6/shu"/>
</dbReference>
<gene>
    <name evidence="4" type="primary">LOC108676366</name>
</gene>
<reference evidence="4" key="1">
    <citation type="submission" date="2025-08" db="UniProtKB">
        <authorList>
            <consortium name="RefSeq"/>
        </authorList>
    </citation>
    <scope>IDENTIFICATION</scope>
</reference>
<dbReference type="PANTHER" id="PTHR46674">
    <property type="entry name" value="INACTIVE PEPTIDYL-PROLYL CIS-TRANS ISOMERASE FKBP6"/>
    <property type="match status" value="1"/>
</dbReference>
<dbReference type="GO" id="GO:0051879">
    <property type="term" value="F:Hsp90 protein binding"/>
    <property type="evidence" value="ECO:0007669"/>
    <property type="project" value="TreeGrafter"/>
</dbReference>
<dbReference type="Gene3D" id="1.25.40.10">
    <property type="entry name" value="Tetratricopeptide repeat domain"/>
    <property type="match status" value="1"/>
</dbReference>
<dbReference type="RefSeq" id="XP_018019920.1">
    <property type="nucleotide sequence ID" value="XM_018164431.2"/>
</dbReference>
<protein>
    <submittedName>
        <fullName evidence="4">Uncharacterized protein LOC108676366</fullName>
    </submittedName>
</protein>
<sequence>MPVPLKAKIFYRYGSAKAMLNSFDDARRYFLLTQKLQPNLPSIAKNLENLNIAQRKYDAQEKFMIKKMFGFMVESSDRKHADKRLVSATKSNEKTSFQKRCTIQGNVTITELESGQESFVELPDFSSVAGPNNSACDETPQALAPAPDPIKSVCDETSQRSVSDPCQYPANIKPEFIDIVLNELSRLTCGPKPPQEIVFPANLCSDELSFLASMAADRGCRLDIARRGAVRCLKVVRLAATAVQ</sequence>
<name>A0A8B7P1T5_HYAAZ</name>
<evidence type="ECO:0000256" key="1">
    <source>
        <dbReference type="ARBA" id="ARBA00022737"/>
    </source>
</evidence>
<dbReference type="GO" id="GO:0007283">
    <property type="term" value="P:spermatogenesis"/>
    <property type="evidence" value="ECO:0007669"/>
    <property type="project" value="TreeGrafter"/>
</dbReference>
<organism evidence="3 4">
    <name type="scientific">Hyalella azteca</name>
    <name type="common">Amphipod</name>
    <dbReference type="NCBI Taxonomy" id="294128"/>
    <lineage>
        <taxon>Eukaryota</taxon>
        <taxon>Metazoa</taxon>
        <taxon>Ecdysozoa</taxon>
        <taxon>Arthropoda</taxon>
        <taxon>Crustacea</taxon>
        <taxon>Multicrustacea</taxon>
        <taxon>Malacostraca</taxon>
        <taxon>Eumalacostraca</taxon>
        <taxon>Peracarida</taxon>
        <taxon>Amphipoda</taxon>
        <taxon>Senticaudata</taxon>
        <taxon>Talitrida</taxon>
        <taxon>Talitroidea</taxon>
        <taxon>Hyalellidae</taxon>
        <taxon>Hyalella</taxon>
    </lineage>
</organism>
<evidence type="ECO:0000256" key="2">
    <source>
        <dbReference type="ARBA" id="ARBA00022803"/>
    </source>
</evidence>
<keyword evidence="1" id="KW-0677">Repeat</keyword>
<evidence type="ECO:0000313" key="3">
    <source>
        <dbReference type="Proteomes" id="UP000694843"/>
    </source>
</evidence>
<keyword evidence="2" id="KW-0802">TPR repeat</keyword>
<dbReference type="GeneID" id="108676366"/>
<dbReference type="AlphaFoldDB" id="A0A8B7P1T5"/>
<dbReference type="GO" id="GO:0034587">
    <property type="term" value="P:piRNA processing"/>
    <property type="evidence" value="ECO:0007669"/>
    <property type="project" value="TreeGrafter"/>
</dbReference>
<accession>A0A8B7P1T5</accession>